<dbReference type="HOGENOM" id="CLU_095994_3_1_2"/>
<dbReference type="PANTHER" id="PTHR40065">
    <property type="entry name" value="RNA-BINDING PROTEIN YHBY"/>
    <property type="match status" value="1"/>
</dbReference>
<keyword evidence="4" id="KW-0687">Ribonucleoprotein</keyword>
<dbReference type="GO" id="GO:0003723">
    <property type="term" value="F:RNA binding"/>
    <property type="evidence" value="ECO:0007669"/>
    <property type="project" value="UniProtKB-UniRule"/>
</dbReference>
<dbReference type="STRING" id="671065.MetMK1DRAFT_00012800"/>
<reference evidence="4 5" key="1">
    <citation type="submission" date="2012-01" db="EMBL/GenBank/DDBJ databases">
        <title>Improved High-Quality Draft sequence of Metallosphaera yellowstonensis MK1.</title>
        <authorList>
            <consortium name="US DOE Joint Genome Institute"/>
            <person name="Lucas S."/>
            <person name="Han J."/>
            <person name="Cheng J.-F."/>
            <person name="Goodwin L."/>
            <person name="Pitluck S."/>
            <person name="Peters L."/>
            <person name="Teshima H."/>
            <person name="Detter J.C."/>
            <person name="Han C."/>
            <person name="Tapia R."/>
            <person name="Land M."/>
            <person name="Hauser L."/>
            <person name="Kyrpides N."/>
            <person name="Kozubal M."/>
            <person name="Macur R.E."/>
            <person name="Jay Z."/>
            <person name="Inskeep W."/>
            <person name="Woyke T."/>
        </authorList>
    </citation>
    <scope>NUCLEOTIDE SEQUENCE [LARGE SCALE GENOMIC DNA]</scope>
    <source>
        <strain evidence="4 5">MK1</strain>
    </source>
</reference>
<dbReference type="PANTHER" id="PTHR40065:SF3">
    <property type="entry name" value="RNA-BINDING PROTEIN YHBY"/>
    <property type="match status" value="1"/>
</dbReference>
<dbReference type="PROSITE" id="PS51295">
    <property type="entry name" value="CRM"/>
    <property type="match status" value="1"/>
</dbReference>
<dbReference type="InterPro" id="IPR035920">
    <property type="entry name" value="YhbY-like_sf"/>
</dbReference>
<evidence type="ECO:0000256" key="1">
    <source>
        <dbReference type="ARBA" id="ARBA00022884"/>
    </source>
</evidence>
<dbReference type="RefSeq" id="WP_009071590.1">
    <property type="nucleotide sequence ID" value="NZ_JH597761.1"/>
</dbReference>
<dbReference type="GO" id="GO:0005840">
    <property type="term" value="C:ribosome"/>
    <property type="evidence" value="ECO:0007669"/>
    <property type="project" value="UniProtKB-KW"/>
</dbReference>
<dbReference type="InterPro" id="IPR051925">
    <property type="entry name" value="RNA-binding_domain"/>
</dbReference>
<keyword evidence="1 2" id="KW-0694">RNA-binding</keyword>
<dbReference type="Proteomes" id="UP000003980">
    <property type="component" value="Unassembled WGS sequence"/>
</dbReference>
<gene>
    <name evidence="4" type="ORF">MetMK1DRAFT_00012800</name>
</gene>
<dbReference type="SUPFAM" id="SSF75471">
    <property type="entry name" value="YhbY-like"/>
    <property type="match status" value="1"/>
</dbReference>
<accession>H2C3F6</accession>
<protein>
    <submittedName>
        <fullName evidence="4">Putative RNA-binding protein containing KH domain, possibly ribosomal protein</fullName>
    </submittedName>
</protein>
<dbReference type="eggNOG" id="arCOG01346">
    <property type="taxonomic scope" value="Archaea"/>
</dbReference>
<proteinExistence type="predicted"/>
<feature type="domain" description="CRM" evidence="3">
    <location>
        <begin position="1"/>
        <end position="68"/>
    </location>
</feature>
<dbReference type="SMART" id="SM01103">
    <property type="entry name" value="CRS1_YhbY"/>
    <property type="match status" value="1"/>
</dbReference>
<organism evidence="4 5">
    <name type="scientific">Metallosphaera yellowstonensis MK1</name>
    <dbReference type="NCBI Taxonomy" id="671065"/>
    <lineage>
        <taxon>Archaea</taxon>
        <taxon>Thermoproteota</taxon>
        <taxon>Thermoprotei</taxon>
        <taxon>Sulfolobales</taxon>
        <taxon>Sulfolobaceae</taxon>
        <taxon>Metallosphaera</taxon>
    </lineage>
</organism>
<dbReference type="EMBL" id="JH597761">
    <property type="protein sequence ID" value="EHP70777.1"/>
    <property type="molecule type" value="Genomic_DNA"/>
</dbReference>
<evidence type="ECO:0000313" key="5">
    <source>
        <dbReference type="Proteomes" id="UP000003980"/>
    </source>
</evidence>
<dbReference type="AlphaFoldDB" id="H2C3F6"/>
<evidence type="ECO:0000259" key="3">
    <source>
        <dbReference type="PROSITE" id="PS51295"/>
    </source>
</evidence>
<evidence type="ECO:0000256" key="2">
    <source>
        <dbReference type="PROSITE-ProRule" id="PRU00626"/>
    </source>
</evidence>
<sequence>MRIGKKGVTEELKSEIARHLKDHGLVKVKILDKTLDREEVARKVAGEVGGELIEVRGRTFILKSVDKD</sequence>
<name>H2C3F6_9CREN</name>
<evidence type="ECO:0000313" key="4">
    <source>
        <dbReference type="EMBL" id="EHP70777.1"/>
    </source>
</evidence>
<dbReference type="Pfam" id="PF01985">
    <property type="entry name" value="CRS1_YhbY"/>
    <property type="match status" value="1"/>
</dbReference>
<dbReference type="InterPro" id="IPR001890">
    <property type="entry name" value="RNA-binding_CRM"/>
</dbReference>
<dbReference type="Gene3D" id="3.30.110.60">
    <property type="entry name" value="YhbY-like"/>
    <property type="match status" value="1"/>
</dbReference>
<keyword evidence="4" id="KW-0689">Ribosomal protein</keyword>
<dbReference type="OrthoDB" id="30785at2157"/>
<keyword evidence="5" id="KW-1185">Reference proteome</keyword>